<keyword evidence="2" id="KW-1185">Reference proteome</keyword>
<name>A0ABP4B2B2_9ACTN</name>
<dbReference type="RefSeq" id="WP_344238819.1">
    <property type="nucleotide sequence ID" value="NZ_BAAAHH010000005.1"/>
</dbReference>
<dbReference type="EMBL" id="BAAAHH010000005">
    <property type="protein sequence ID" value="GAA0945026.1"/>
    <property type="molecule type" value="Genomic_DNA"/>
</dbReference>
<protein>
    <submittedName>
        <fullName evidence="1">Uncharacterized protein</fullName>
    </submittedName>
</protein>
<reference evidence="2" key="1">
    <citation type="journal article" date="2019" name="Int. J. Syst. Evol. Microbiol.">
        <title>The Global Catalogue of Microorganisms (GCM) 10K type strain sequencing project: providing services to taxonomists for standard genome sequencing and annotation.</title>
        <authorList>
            <consortium name="The Broad Institute Genomics Platform"/>
            <consortium name="The Broad Institute Genome Sequencing Center for Infectious Disease"/>
            <person name="Wu L."/>
            <person name="Ma J."/>
        </authorList>
    </citation>
    <scope>NUCLEOTIDE SEQUENCE [LARGE SCALE GENOMIC DNA]</scope>
    <source>
        <strain evidence="2">JCM 10696</strain>
    </source>
</reference>
<dbReference type="Proteomes" id="UP001500665">
    <property type="component" value="Unassembled WGS sequence"/>
</dbReference>
<sequence length="354" mass="37527">MAVGSAPSALARRFVVVTVSASVAVATVLAGDAGATSRWRVTESVKQQIGGGLANFDGLTAVSPKLAWSVLGHGMGASGAILLRWDGTAWSRQELPEGLAASSVSDLSASSGVNLWLAGQNAEMTRSYVARWDGTAWTSRLLPTGDSVERLLVRSVKDVWYFTLKGKAGHYDGKKWRVHDLGFTAFSAVAAGEKVWAVGGDTDSGVPRASVWNGRKWKKTRVAGEGTLYGVTSSAGRIWTAGMVSGHAALLRWNGKAWKKMKAPQVAVKDLVPDGSGGLWASSWPSYPASQSGIYHFKKGHWSRASIKGMPGSKHPLAVNRLVRIPRTKASLWAVGGHDNGRTDTSALIMKCGS</sequence>
<proteinExistence type="predicted"/>
<evidence type="ECO:0000313" key="2">
    <source>
        <dbReference type="Proteomes" id="UP001500665"/>
    </source>
</evidence>
<organism evidence="1 2">
    <name type="scientific">Actinocorallia libanotica</name>
    <dbReference type="NCBI Taxonomy" id="46162"/>
    <lineage>
        <taxon>Bacteria</taxon>
        <taxon>Bacillati</taxon>
        <taxon>Actinomycetota</taxon>
        <taxon>Actinomycetes</taxon>
        <taxon>Streptosporangiales</taxon>
        <taxon>Thermomonosporaceae</taxon>
        <taxon>Actinocorallia</taxon>
    </lineage>
</organism>
<evidence type="ECO:0000313" key="1">
    <source>
        <dbReference type="EMBL" id="GAA0945026.1"/>
    </source>
</evidence>
<gene>
    <name evidence="1" type="ORF">GCM10009550_18390</name>
</gene>
<accession>A0ABP4B2B2</accession>
<comment type="caution">
    <text evidence="1">The sequence shown here is derived from an EMBL/GenBank/DDBJ whole genome shotgun (WGS) entry which is preliminary data.</text>
</comment>